<dbReference type="EMBL" id="LS398110">
    <property type="protein sequence ID" value="SPP92934.1"/>
    <property type="molecule type" value="Genomic_DNA"/>
</dbReference>
<reference evidence="2 3" key="1">
    <citation type="submission" date="2018-03" db="EMBL/GenBank/DDBJ databases">
        <authorList>
            <person name="Gully D."/>
        </authorList>
    </citation>
    <scope>NUCLEOTIDE SEQUENCE [LARGE SCALE GENOMIC DNA]</scope>
    <source>
        <strain evidence="2">ORS3257</strain>
    </source>
</reference>
<gene>
    <name evidence="2" type="ORF">BRAD3257_1820</name>
</gene>
<dbReference type="Proteomes" id="UP000246085">
    <property type="component" value="Chromosome BRAD3257"/>
</dbReference>
<proteinExistence type="predicted"/>
<evidence type="ECO:0000313" key="3">
    <source>
        <dbReference type="Proteomes" id="UP000246085"/>
    </source>
</evidence>
<feature type="transmembrane region" description="Helical" evidence="1">
    <location>
        <begin position="175"/>
        <end position="198"/>
    </location>
</feature>
<sequence length="205" mass="22800">MIGRIELVTYGKTRAQRLDMIRKAVAEIAKLAVQLGFPVAAEKLDLRRKRAELETTVGKKRSRMLSSFIYSSFGEALARICIRKSVRLIVVNPAYTSLIGCVKFAPRYGSSVHAAAAWRSPVGRWPFPNDCRLPASPFRRFSPPATASPSRDLQVARRHVWSSYGRPNRRQGRPFFTVVACNFVATLAVSAEVLMLGAERGSYLG</sequence>
<accession>A0A2U3PUY2</accession>
<dbReference type="RefSeq" id="WP_122401446.1">
    <property type="nucleotide sequence ID" value="NZ_LS398110.1"/>
</dbReference>
<organism evidence="2 3">
    <name type="scientific">Bradyrhizobium vignae</name>
    <dbReference type="NCBI Taxonomy" id="1549949"/>
    <lineage>
        <taxon>Bacteria</taxon>
        <taxon>Pseudomonadati</taxon>
        <taxon>Pseudomonadota</taxon>
        <taxon>Alphaproteobacteria</taxon>
        <taxon>Hyphomicrobiales</taxon>
        <taxon>Nitrobacteraceae</taxon>
        <taxon>Bradyrhizobium</taxon>
    </lineage>
</organism>
<protein>
    <submittedName>
        <fullName evidence="2">Uncharacterized protein</fullName>
    </submittedName>
</protein>
<keyword evidence="1" id="KW-0812">Transmembrane</keyword>
<name>A0A2U3PUY2_9BRAD</name>
<keyword evidence="1" id="KW-0472">Membrane</keyword>
<dbReference type="KEGG" id="bvz:BRAD3257_1820"/>
<keyword evidence="1" id="KW-1133">Transmembrane helix</keyword>
<evidence type="ECO:0000313" key="2">
    <source>
        <dbReference type="EMBL" id="SPP92934.1"/>
    </source>
</evidence>
<dbReference type="AlphaFoldDB" id="A0A2U3PUY2"/>
<evidence type="ECO:0000256" key="1">
    <source>
        <dbReference type="SAM" id="Phobius"/>
    </source>
</evidence>